<dbReference type="Proteomes" id="UP000811545">
    <property type="component" value="Unassembled WGS sequence"/>
</dbReference>
<dbReference type="AlphaFoldDB" id="A0A9E2BFN6"/>
<organism evidence="1 2">
    <name type="scientific">Psychracetigena formicireducens</name>
    <dbReference type="NCBI Taxonomy" id="2986056"/>
    <lineage>
        <taxon>Bacteria</taxon>
        <taxon>Bacillati</taxon>
        <taxon>Candidatus Lithacetigenota</taxon>
        <taxon>Candidatus Psychracetigena</taxon>
    </lineage>
</organism>
<proteinExistence type="predicted"/>
<gene>
    <name evidence="1" type="ORF">DDT42_00576</name>
</gene>
<evidence type="ECO:0000313" key="2">
    <source>
        <dbReference type="Proteomes" id="UP000811545"/>
    </source>
</evidence>
<evidence type="ECO:0000313" key="1">
    <source>
        <dbReference type="EMBL" id="MBT9144728.1"/>
    </source>
</evidence>
<name>A0A9E2BFN6_PSYF1</name>
<comment type="caution">
    <text evidence="1">The sequence shown here is derived from an EMBL/GenBank/DDBJ whole genome shotgun (WGS) entry which is preliminary data.</text>
</comment>
<dbReference type="EMBL" id="QLTW01000018">
    <property type="protein sequence ID" value="MBT9144728.1"/>
    <property type="molecule type" value="Genomic_DNA"/>
</dbReference>
<accession>A0A9E2BFN6</accession>
<protein>
    <submittedName>
        <fullName evidence="1">Uncharacterized protein</fullName>
    </submittedName>
</protein>
<reference evidence="1 2" key="1">
    <citation type="journal article" date="2021" name="bioRxiv">
        <title>Unique metabolic strategies in Hadean analogues reveal hints for primordial physiology.</title>
        <authorList>
            <person name="Nobu M.K."/>
            <person name="Nakai R."/>
            <person name="Tamazawa S."/>
            <person name="Mori H."/>
            <person name="Toyoda A."/>
            <person name="Ijiri A."/>
            <person name="Suzuki S."/>
            <person name="Kurokawa K."/>
            <person name="Kamagata Y."/>
            <person name="Tamaki H."/>
        </authorList>
    </citation>
    <scope>NUCLEOTIDE SEQUENCE [LARGE SCALE GENOMIC DNA]</scope>
    <source>
        <strain evidence="1">BS525</strain>
    </source>
</reference>
<sequence length="59" mass="6891">MCAVTIYQGNELLMKDVAEYEYSSLTKILTCFTMMGEKKEFFNVAFLHWSELKDKLTIS</sequence>